<dbReference type="InterPro" id="IPR025333">
    <property type="entry name" value="DUF4239"/>
</dbReference>
<dbReference type="Proteomes" id="UP000639775">
    <property type="component" value="Unassembled WGS sequence"/>
</dbReference>
<sequence length="266" mass="29808">MPEFLYDIPLRELAIYFSMAAVIAALLGLIVVKPSLRIIFGTGPDFNHNVSFGGSGFNLFYGLLLGLLTVAAYQNNQRVAQAIQSEAALLGSLYSDLNSYPEPIRSEVKTLMRDYTLFTIHRDWQAHREGQFLDGGSRRADAIRTVLSRYEPVTEGQAILHHAVISSFQDFSAARQERITGVMTEIPDVLWYAVLVGAAMNVTLLVMLRMRLHQHLLLATISAFYLGVIMFVIVVLDDPLRGDSGLDPEPFVLMWDRQMVWDDEVG</sequence>
<keyword evidence="1" id="KW-0812">Transmembrane</keyword>
<protein>
    <submittedName>
        <fullName evidence="2">DUF4239 domain-containing protein</fullName>
    </submittedName>
</protein>
<keyword evidence="3" id="KW-1185">Reference proteome</keyword>
<dbReference type="RefSeq" id="WP_167200567.1">
    <property type="nucleotide sequence ID" value="NZ_JAAORB010000070.1"/>
</dbReference>
<evidence type="ECO:0000313" key="2">
    <source>
        <dbReference type="EMBL" id="NHQ76066.1"/>
    </source>
</evidence>
<dbReference type="AlphaFoldDB" id="A0A967EHC8"/>
<feature type="transmembrane region" description="Helical" evidence="1">
    <location>
        <begin position="189"/>
        <end position="208"/>
    </location>
</feature>
<feature type="transmembrane region" description="Helical" evidence="1">
    <location>
        <begin position="13"/>
        <end position="32"/>
    </location>
</feature>
<organism evidence="2 3">
    <name type="scientific">Roseovarius gahaiensis</name>
    <dbReference type="NCBI Taxonomy" id="2716691"/>
    <lineage>
        <taxon>Bacteria</taxon>
        <taxon>Pseudomonadati</taxon>
        <taxon>Pseudomonadota</taxon>
        <taxon>Alphaproteobacteria</taxon>
        <taxon>Rhodobacterales</taxon>
        <taxon>Roseobacteraceae</taxon>
        <taxon>Roseovarius</taxon>
    </lineage>
</organism>
<keyword evidence="1" id="KW-1133">Transmembrane helix</keyword>
<gene>
    <name evidence="2" type="ORF">HAT86_16600</name>
</gene>
<keyword evidence="1" id="KW-0472">Membrane</keyword>
<accession>A0A967EHC8</accession>
<evidence type="ECO:0000256" key="1">
    <source>
        <dbReference type="SAM" id="Phobius"/>
    </source>
</evidence>
<evidence type="ECO:0000313" key="3">
    <source>
        <dbReference type="Proteomes" id="UP000639775"/>
    </source>
</evidence>
<comment type="caution">
    <text evidence="2">The sequence shown here is derived from an EMBL/GenBank/DDBJ whole genome shotgun (WGS) entry which is preliminary data.</text>
</comment>
<proteinExistence type="predicted"/>
<dbReference type="Pfam" id="PF14023">
    <property type="entry name" value="Bestrophin-like"/>
    <property type="match status" value="1"/>
</dbReference>
<reference evidence="2" key="1">
    <citation type="submission" date="2020-03" db="EMBL/GenBank/DDBJ databases">
        <title>Roseovarius gahaiensis sp. nov., isolated from Gahai Saline Lake, China.</title>
        <authorList>
            <person name="Sun X."/>
        </authorList>
    </citation>
    <scope>NUCLEOTIDE SEQUENCE</scope>
    <source>
        <strain evidence="2">GH877</strain>
    </source>
</reference>
<feature type="transmembrane region" description="Helical" evidence="1">
    <location>
        <begin position="215"/>
        <end position="236"/>
    </location>
</feature>
<name>A0A967EHC8_9RHOB</name>
<feature type="transmembrane region" description="Helical" evidence="1">
    <location>
        <begin position="52"/>
        <end position="73"/>
    </location>
</feature>
<dbReference type="EMBL" id="JAAORB010000070">
    <property type="protein sequence ID" value="NHQ76066.1"/>
    <property type="molecule type" value="Genomic_DNA"/>
</dbReference>